<reference evidence="1 2" key="1">
    <citation type="submission" date="2017-12" db="EMBL/GenBank/DDBJ databases">
        <title>Bifidobacterium longum APC/DPC strains.</title>
        <authorList>
            <person name="Arboleya S."/>
        </authorList>
    </citation>
    <scope>NUCLEOTIDE SEQUENCE [LARGE SCALE GENOMIC DNA]</scope>
    <source>
        <strain evidence="1 2">APC1503</strain>
    </source>
</reference>
<comment type="caution">
    <text evidence="1">The sequence shown here is derived from an EMBL/GenBank/DDBJ whole genome shotgun (WGS) entry which is preliminary data.</text>
</comment>
<dbReference type="AlphaFoldDB" id="A0A2N0T1P5"/>
<dbReference type="Proteomes" id="UP000232654">
    <property type="component" value="Unassembled WGS sequence"/>
</dbReference>
<proteinExistence type="predicted"/>
<protein>
    <submittedName>
        <fullName evidence="1">Uncharacterized protein</fullName>
    </submittedName>
</protein>
<sequence length="303" mass="34068">MSFSTETTRLCRYHGCWRDIVTDAPSPLIGHGVEPNLNLLCDKHASQLTADLQWLERSLPDLCEYRINRAYGHKNGGGGQSGTAPAPLREALHDLLYADDDHGYPGLQGTLYEWMRSLKINLPESTPLSDMVHRIANHPKLMEHSSTPVYAELVHSLTRKLRRFLTDDDGETVLYGSCPADKCLGQLSCYADAETAKCPKCGFSMPVALIRAERVKRLLQSEAVRTRGELLDIIKACGMRVNRSTLRSWIHRGQLPQQGEDAYSNPLYRFSDFYRLASGLSEDADVWEIMQVSQNQSKEGDDK</sequence>
<dbReference type="RefSeq" id="WP_101011142.1">
    <property type="nucleotide sequence ID" value="NZ_PJDT01000014.1"/>
</dbReference>
<evidence type="ECO:0000313" key="2">
    <source>
        <dbReference type="Proteomes" id="UP000232654"/>
    </source>
</evidence>
<evidence type="ECO:0000313" key="1">
    <source>
        <dbReference type="EMBL" id="PKC89340.1"/>
    </source>
</evidence>
<organism evidence="1 2">
    <name type="scientific">Bifidobacterium longum</name>
    <dbReference type="NCBI Taxonomy" id="216816"/>
    <lineage>
        <taxon>Bacteria</taxon>
        <taxon>Bacillati</taxon>
        <taxon>Actinomycetota</taxon>
        <taxon>Actinomycetes</taxon>
        <taxon>Bifidobacteriales</taxon>
        <taxon>Bifidobacteriaceae</taxon>
        <taxon>Bifidobacterium</taxon>
    </lineage>
</organism>
<dbReference type="EMBL" id="PJDT01000014">
    <property type="protein sequence ID" value="PKC89340.1"/>
    <property type="molecule type" value="Genomic_DNA"/>
</dbReference>
<accession>A0A2N0T1P5</accession>
<gene>
    <name evidence="1" type="ORF">APC1503_0913</name>
</gene>
<name>A0A2N0T1P5_BIFLN</name>